<keyword evidence="1" id="KW-0732">Signal</keyword>
<dbReference type="RefSeq" id="WP_289560454.1">
    <property type="nucleotide sequence ID" value="NZ_JAUDEN010000019.1"/>
</dbReference>
<keyword evidence="3" id="KW-1185">Reference proteome</keyword>
<evidence type="ECO:0000256" key="1">
    <source>
        <dbReference type="SAM" id="SignalP"/>
    </source>
</evidence>
<dbReference type="Proteomes" id="UP001169458">
    <property type="component" value="Unassembled WGS sequence"/>
</dbReference>
<reference evidence="3" key="1">
    <citation type="submission" date="2023-07" db="EMBL/GenBank/DDBJ databases">
        <title>Identification and characterization of horizontal gene transfer across gut microbiota members of farm animals based on homology search.</title>
        <authorList>
            <person name="Schwarzerova J."/>
            <person name="Nykrynova M."/>
            <person name="Jureckova K."/>
            <person name="Cejkova D."/>
            <person name="Rychlik I."/>
        </authorList>
    </citation>
    <scope>NUCLEOTIDE SEQUENCE [LARGE SCALE GENOMIC DNA]</scope>
    <source>
        <strain evidence="3">109_WCHN</strain>
    </source>
</reference>
<feature type="signal peptide" evidence="1">
    <location>
        <begin position="1"/>
        <end position="18"/>
    </location>
</feature>
<sequence>MKRLVVLFFILCSFELYAKAQTMVFTYDEKGNIVSCSKFIEPFDQGLGLDKYTNLTYRKAFSADVSTVSGAMYKVEGFRLDGYGWEGEPGDYHLIRIEKDGNEIFEQICILGWIYFPDDLPSSNVADRRFFVYPLKDNSLALFFCGTIMSSQSPQLTIVCVQENKGTLVFNKPSYVNKIEKDGDEINFILQSNTLEYLDINSSEPINPPELHTLTLKDGMIYYK</sequence>
<name>A0ABT7VHF0_9BACE</name>
<proteinExistence type="predicted"/>
<evidence type="ECO:0000313" key="3">
    <source>
        <dbReference type="Proteomes" id="UP001169458"/>
    </source>
</evidence>
<evidence type="ECO:0000313" key="2">
    <source>
        <dbReference type="EMBL" id="MDM8325734.1"/>
    </source>
</evidence>
<feature type="chain" id="PRO_5047492489" evidence="1">
    <location>
        <begin position="19"/>
        <end position="224"/>
    </location>
</feature>
<comment type="caution">
    <text evidence="2">The sequence shown here is derived from an EMBL/GenBank/DDBJ whole genome shotgun (WGS) entry which is preliminary data.</text>
</comment>
<gene>
    <name evidence="2" type="ORF">QUW60_10950</name>
</gene>
<protein>
    <submittedName>
        <fullName evidence="2">Uncharacterized protein</fullName>
    </submittedName>
</protein>
<organism evidence="2 3">
    <name type="scientific">Bacteroides gallinaceum</name>
    <dbReference type="NCBI Taxonomy" id="1462571"/>
    <lineage>
        <taxon>Bacteria</taxon>
        <taxon>Pseudomonadati</taxon>
        <taxon>Bacteroidota</taxon>
        <taxon>Bacteroidia</taxon>
        <taxon>Bacteroidales</taxon>
        <taxon>Bacteroidaceae</taxon>
        <taxon>Bacteroides</taxon>
    </lineage>
</organism>
<dbReference type="EMBL" id="JAUDEN010000019">
    <property type="protein sequence ID" value="MDM8325734.1"/>
    <property type="molecule type" value="Genomic_DNA"/>
</dbReference>
<accession>A0ABT7VHF0</accession>